<organism evidence="1 2">
    <name type="scientific">Clostridium botulinum CFSAN001627</name>
    <dbReference type="NCBI Taxonomy" id="1232189"/>
    <lineage>
        <taxon>Bacteria</taxon>
        <taxon>Bacillati</taxon>
        <taxon>Bacillota</taxon>
        <taxon>Clostridia</taxon>
        <taxon>Eubacteriales</taxon>
        <taxon>Clostridiaceae</taxon>
        <taxon>Clostridium</taxon>
    </lineage>
</organism>
<reference evidence="1 2" key="2">
    <citation type="submission" date="2013-03" db="EMBL/GenBank/DDBJ databases">
        <title>Diversity in Clostridium botulinum.</title>
        <authorList>
            <person name="Timme R.E."/>
            <person name="Allard M."/>
            <person name="Luo Y."/>
            <person name="Strain E."/>
            <person name="Gonzalez-Escalona N."/>
            <person name="Brown E."/>
        </authorList>
    </citation>
    <scope>NUCLEOTIDE SEQUENCE [LARGE SCALE GENOMIC DNA]</scope>
    <source>
        <strain evidence="1 2">CFSAN001627</strain>
    </source>
</reference>
<accession>M1ZTI5</accession>
<name>M1ZTI5_CLOBO</name>
<reference evidence="1 2" key="1">
    <citation type="submission" date="2012-10" db="EMBL/GenBank/DDBJ databases">
        <authorList>
            <person name="Strain E.A."/>
            <person name="Brown E."/>
            <person name="Allard M.W."/>
            <person name="Gonzalez-Escalona N."/>
            <person name="Timme R."/>
        </authorList>
    </citation>
    <scope>NUCLEOTIDE SEQUENCE [LARGE SCALE GENOMIC DNA]</scope>
    <source>
        <strain evidence="1 2">CFSAN001627</strain>
    </source>
</reference>
<evidence type="ECO:0000313" key="1">
    <source>
        <dbReference type="EMBL" id="EKN40229.1"/>
    </source>
</evidence>
<gene>
    <name evidence="1" type="ORF">CFSAN001627_20984</name>
</gene>
<dbReference type="AlphaFoldDB" id="M1ZTI5"/>
<feature type="non-terminal residue" evidence="1">
    <location>
        <position position="25"/>
    </location>
</feature>
<evidence type="ECO:0000313" key="2">
    <source>
        <dbReference type="Proteomes" id="UP000011944"/>
    </source>
</evidence>
<comment type="caution">
    <text evidence="1">The sequence shown here is derived from an EMBL/GenBank/DDBJ whole genome shotgun (WGS) entry which is preliminary data.</text>
</comment>
<dbReference type="Proteomes" id="UP000011944">
    <property type="component" value="Unassembled WGS sequence"/>
</dbReference>
<dbReference type="EMBL" id="AMXI01001298">
    <property type="protein sequence ID" value="EKN40229.1"/>
    <property type="molecule type" value="Genomic_DNA"/>
</dbReference>
<protein>
    <submittedName>
        <fullName evidence="1">Phosphoesterase</fullName>
    </submittedName>
</protein>
<proteinExistence type="predicted"/>
<sequence length="25" mass="2930">MIIDTHIHESKYSLDSEISLEEIVK</sequence>